<keyword evidence="3" id="KW-1185">Reference proteome</keyword>
<evidence type="ECO:0000256" key="1">
    <source>
        <dbReference type="SAM" id="MobiDB-lite"/>
    </source>
</evidence>
<feature type="region of interest" description="Disordered" evidence="1">
    <location>
        <begin position="114"/>
        <end position="142"/>
    </location>
</feature>
<protein>
    <recommendedName>
        <fullName evidence="4">Phytanoyl-CoA dioxygenase family protein</fullName>
    </recommendedName>
</protein>
<gene>
    <name evidence="2" type="ORF">B5M45_29390</name>
</gene>
<dbReference type="Gene3D" id="2.60.120.620">
    <property type="entry name" value="q2cbj1_9rhob like domain"/>
    <property type="match status" value="1"/>
</dbReference>
<accession>A0A1X0XJB4</accession>
<dbReference type="EMBL" id="MZZM01000042">
    <property type="protein sequence ID" value="ORJ52938.1"/>
    <property type="molecule type" value="Genomic_DNA"/>
</dbReference>
<evidence type="ECO:0000313" key="2">
    <source>
        <dbReference type="EMBL" id="ORJ52938.1"/>
    </source>
</evidence>
<evidence type="ECO:0000313" key="3">
    <source>
        <dbReference type="Proteomes" id="UP000193040"/>
    </source>
</evidence>
<comment type="caution">
    <text evidence="2">The sequence shown here is derived from an EMBL/GenBank/DDBJ whole genome shotgun (WGS) entry which is preliminary data.</text>
</comment>
<reference evidence="2 3" key="1">
    <citation type="submission" date="2017-03" db="EMBL/GenBank/DDBJ databases">
        <title>Genomic insights into Mycobacterium simiae human colonization.</title>
        <authorList>
            <person name="Steffani J.L."/>
            <person name="Brunck M.E."/>
            <person name="Cruz E."/>
            <person name="Montiel R."/>
            <person name="Barona F."/>
        </authorList>
    </citation>
    <scope>NUCLEOTIDE SEQUENCE [LARGE SCALE GENOMIC DNA]</scope>
    <source>
        <strain evidence="2 3">MsiGto</strain>
    </source>
</reference>
<dbReference type="Proteomes" id="UP000193040">
    <property type="component" value="Unassembled WGS sequence"/>
</dbReference>
<dbReference type="InterPro" id="IPR008775">
    <property type="entry name" value="Phytyl_CoA_dOase-like"/>
</dbReference>
<organism evidence="2 3">
    <name type="scientific">Mycobacterium simiae</name>
    <name type="common">Mycobacterium habana</name>
    <dbReference type="NCBI Taxonomy" id="1784"/>
    <lineage>
        <taxon>Bacteria</taxon>
        <taxon>Bacillati</taxon>
        <taxon>Actinomycetota</taxon>
        <taxon>Actinomycetes</taxon>
        <taxon>Mycobacteriales</taxon>
        <taxon>Mycobacteriaceae</taxon>
        <taxon>Mycobacterium</taxon>
        <taxon>Mycobacterium simiae complex</taxon>
    </lineage>
</organism>
<evidence type="ECO:0008006" key="4">
    <source>
        <dbReference type="Google" id="ProtNLM"/>
    </source>
</evidence>
<dbReference type="AlphaFoldDB" id="A0A1X0XJB4"/>
<dbReference type="GO" id="GO:0016706">
    <property type="term" value="F:2-oxoglutarate-dependent dioxygenase activity"/>
    <property type="evidence" value="ECO:0007669"/>
    <property type="project" value="UniProtKB-ARBA"/>
</dbReference>
<dbReference type="Pfam" id="PF05721">
    <property type="entry name" value="PhyH"/>
    <property type="match status" value="1"/>
</dbReference>
<sequence>MSGSRRCKPRWTASTPTNCLTFLSGSHRRGGPERIDITGIDLADLVRQEHHSYLFDHWPELRWAARVTVPLRAGDVTLHHRRTAHCAGANHTAQNRVSMLITYTDAQATYQPLPGHDGLPYSPGQPLPDERYPLISSAPCDG</sequence>
<name>A0A1X0XJB4_MYCSI</name>
<proteinExistence type="predicted"/>
<dbReference type="SUPFAM" id="SSF51197">
    <property type="entry name" value="Clavaminate synthase-like"/>
    <property type="match status" value="1"/>
</dbReference>